<reference evidence="3" key="1">
    <citation type="submission" date="2023-12" db="EMBL/GenBank/DDBJ databases">
        <title>Novel isolates from deep terrestrial aquifers shed light on the physiology and ecology of the class Limnochordia.</title>
        <authorList>
            <person name="Karnachuk O.V."/>
            <person name="Lukina A.P."/>
            <person name="Avakyan M.R."/>
            <person name="Kadnikov V."/>
            <person name="Begmatov S."/>
            <person name="Beletsky A.V."/>
            <person name="Mardanov A.V."/>
            <person name="Ravin N.V."/>
        </authorList>
    </citation>
    <scope>NUCLEOTIDE SEQUENCE [LARGE SCALE GENOMIC DNA]</scope>
    <source>
        <strain evidence="3">LN</strain>
    </source>
</reference>
<evidence type="ECO:0000313" key="3">
    <source>
        <dbReference type="Proteomes" id="UP001333102"/>
    </source>
</evidence>
<sequence length="103" mass="11357">MAASPLTEDAVREALKQVVDPELGINVVDLGLVYGISIEGGRVHVRMTLTAIGCPLAFMVNQMVDQAVRQLPGVQEVEVELVWDPPWTPERMSEEARALLGFW</sequence>
<organism evidence="2 3">
    <name type="scientific">Geochorda subterranea</name>
    <dbReference type="NCBI Taxonomy" id="3109564"/>
    <lineage>
        <taxon>Bacteria</taxon>
        <taxon>Bacillati</taxon>
        <taxon>Bacillota</taxon>
        <taxon>Limnochordia</taxon>
        <taxon>Limnochordales</taxon>
        <taxon>Geochordaceae</taxon>
        <taxon>Geochorda</taxon>
    </lineage>
</organism>
<dbReference type="RefSeq" id="WP_324668552.1">
    <property type="nucleotide sequence ID" value="NZ_CP141614.1"/>
</dbReference>
<dbReference type="Proteomes" id="UP001333102">
    <property type="component" value="Chromosome"/>
</dbReference>
<evidence type="ECO:0000259" key="1">
    <source>
        <dbReference type="Pfam" id="PF01883"/>
    </source>
</evidence>
<dbReference type="PANTHER" id="PTHR42831">
    <property type="entry name" value="FE-S PROTEIN MATURATION AUXILIARY FACTOR YITW"/>
    <property type="match status" value="1"/>
</dbReference>
<evidence type="ECO:0000313" key="2">
    <source>
        <dbReference type="EMBL" id="WRP14248.1"/>
    </source>
</evidence>
<feature type="domain" description="MIP18 family-like" evidence="1">
    <location>
        <begin position="8"/>
        <end position="79"/>
    </location>
</feature>
<name>A0ABZ1BP40_9FIRM</name>
<dbReference type="InterPro" id="IPR052339">
    <property type="entry name" value="Fe-S_Maturation_MIP18"/>
</dbReference>
<dbReference type="EMBL" id="CP141614">
    <property type="protein sequence ID" value="WRP14248.1"/>
    <property type="molecule type" value="Genomic_DNA"/>
</dbReference>
<keyword evidence="3" id="KW-1185">Reference proteome</keyword>
<dbReference type="Gene3D" id="3.30.300.130">
    <property type="entry name" value="Fe-S cluster assembly (FSCA)"/>
    <property type="match status" value="1"/>
</dbReference>
<protein>
    <submittedName>
        <fullName evidence="2">Metal-sulfur cluster assembly factor</fullName>
    </submittedName>
</protein>
<accession>A0ABZ1BP40</accession>
<dbReference type="PANTHER" id="PTHR42831:SF1">
    <property type="entry name" value="FE-S PROTEIN MATURATION AUXILIARY FACTOR YITW"/>
    <property type="match status" value="1"/>
</dbReference>
<dbReference type="InterPro" id="IPR034904">
    <property type="entry name" value="FSCA_dom_sf"/>
</dbReference>
<dbReference type="SUPFAM" id="SSF117916">
    <property type="entry name" value="Fe-S cluster assembly (FSCA) domain-like"/>
    <property type="match status" value="1"/>
</dbReference>
<dbReference type="InterPro" id="IPR002744">
    <property type="entry name" value="MIP18-like"/>
</dbReference>
<dbReference type="Pfam" id="PF01883">
    <property type="entry name" value="FeS_assembly_P"/>
    <property type="match status" value="1"/>
</dbReference>
<proteinExistence type="predicted"/>
<gene>
    <name evidence="2" type="ORF">VLY81_12610</name>
</gene>